<keyword evidence="7" id="KW-0808">Transferase</keyword>
<comment type="similarity">
    <text evidence="3">Belongs to the glycosyltransferase 29 family.</text>
</comment>
<dbReference type="GO" id="GO:0000139">
    <property type="term" value="C:Golgi membrane"/>
    <property type="evidence" value="ECO:0007669"/>
    <property type="project" value="UniProtKB-SubCell"/>
</dbReference>
<feature type="transmembrane region" description="Helical" evidence="15">
    <location>
        <begin position="562"/>
        <end position="585"/>
    </location>
</feature>
<keyword evidence="6" id="KW-0328">Glycosyltransferase</keyword>
<feature type="transmembrane region" description="Helical" evidence="15">
    <location>
        <begin position="96"/>
        <end position="117"/>
    </location>
</feature>
<dbReference type="InterPro" id="IPR036058">
    <property type="entry name" value="Kazal_dom_sf"/>
</dbReference>
<dbReference type="InterPro" id="IPR036259">
    <property type="entry name" value="MFS_trans_sf"/>
</dbReference>
<accession>A0A498MLT5</accession>
<dbReference type="InterPro" id="IPR038578">
    <property type="entry name" value="GT29-like_sf"/>
</dbReference>
<gene>
    <name evidence="17" type="ORF">ROHU_026319</name>
</gene>
<proteinExistence type="inferred from homology"/>
<evidence type="ECO:0000256" key="4">
    <source>
        <dbReference type="ARBA" id="ARBA00009657"/>
    </source>
</evidence>
<evidence type="ECO:0000259" key="16">
    <source>
        <dbReference type="PROSITE" id="PS51465"/>
    </source>
</evidence>
<keyword evidence="8 15" id="KW-0812">Transmembrane</keyword>
<dbReference type="InterPro" id="IPR002350">
    <property type="entry name" value="Kazal_dom"/>
</dbReference>
<reference evidence="17 18" key="1">
    <citation type="submission" date="2018-03" db="EMBL/GenBank/DDBJ databases">
        <title>Draft genome sequence of Rohu Carp (Labeo rohita).</title>
        <authorList>
            <person name="Das P."/>
            <person name="Kushwaha B."/>
            <person name="Joshi C.G."/>
            <person name="Kumar D."/>
            <person name="Nagpure N.S."/>
            <person name="Sahoo L."/>
            <person name="Das S.P."/>
            <person name="Bit A."/>
            <person name="Patnaik S."/>
            <person name="Meher P.K."/>
            <person name="Jayasankar P."/>
            <person name="Koringa P.G."/>
            <person name="Patel N.V."/>
            <person name="Hinsu A.T."/>
            <person name="Kumar R."/>
            <person name="Pandey M."/>
            <person name="Agarwal S."/>
            <person name="Srivastava S."/>
            <person name="Singh M."/>
            <person name="Iquebal M.A."/>
            <person name="Jaiswal S."/>
            <person name="Angadi U.B."/>
            <person name="Kumar N."/>
            <person name="Raza M."/>
            <person name="Shah T.M."/>
            <person name="Rai A."/>
            <person name="Jena J.K."/>
        </authorList>
    </citation>
    <scope>NUCLEOTIDE SEQUENCE [LARGE SCALE GENOMIC DNA]</scope>
    <source>
        <strain evidence="17">DASCIFA01</strain>
        <tissue evidence="17">Testis</tissue>
    </source>
</reference>
<dbReference type="GO" id="GO:0015732">
    <property type="term" value="P:prostaglandin transport"/>
    <property type="evidence" value="ECO:0007669"/>
    <property type="project" value="TreeGrafter"/>
</dbReference>
<name>A0A498MLT5_LABRO</name>
<evidence type="ECO:0000256" key="12">
    <source>
        <dbReference type="ARBA" id="ARBA00023136"/>
    </source>
</evidence>
<dbReference type="STRING" id="84645.A0A498MLT5"/>
<keyword evidence="14" id="KW-0325">Glycoprotein</keyword>
<dbReference type="Gene3D" id="1.20.1250.20">
    <property type="entry name" value="MFS general substrate transporter like domains"/>
    <property type="match status" value="1"/>
</dbReference>
<dbReference type="Proteomes" id="UP000290572">
    <property type="component" value="Unassembled WGS sequence"/>
</dbReference>
<feature type="transmembrane region" description="Helical" evidence="15">
    <location>
        <begin position="154"/>
        <end position="171"/>
    </location>
</feature>
<keyword evidence="18" id="KW-1185">Reference proteome</keyword>
<dbReference type="GO" id="GO:0016323">
    <property type="term" value="C:basolateral plasma membrane"/>
    <property type="evidence" value="ECO:0007669"/>
    <property type="project" value="TreeGrafter"/>
</dbReference>
<evidence type="ECO:0000256" key="13">
    <source>
        <dbReference type="ARBA" id="ARBA00023157"/>
    </source>
</evidence>
<keyword evidence="10 15" id="KW-1133">Transmembrane helix</keyword>
<feature type="transmembrane region" description="Helical" evidence="15">
    <location>
        <begin position="632"/>
        <end position="652"/>
    </location>
</feature>
<dbReference type="PANTHER" id="PTHR11388">
    <property type="entry name" value="ORGANIC ANION TRANSPORTER"/>
    <property type="match status" value="1"/>
</dbReference>
<dbReference type="Pfam" id="PF03137">
    <property type="entry name" value="OATP"/>
    <property type="match status" value="2"/>
</dbReference>
<feature type="transmembrane region" description="Helical" evidence="15">
    <location>
        <begin position="69"/>
        <end position="89"/>
    </location>
</feature>
<dbReference type="SUPFAM" id="SSF100895">
    <property type="entry name" value="Kazal-type serine protease inhibitors"/>
    <property type="match status" value="1"/>
</dbReference>
<dbReference type="Pfam" id="PF00777">
    <property type="entry name" value="Glyco_transf_29"/>
    <property type="match status" value="1"/>
</dbReference>
<keyword evidence="9" id="KW-0735">Signal-anchor</keyword>
<feature type="domain" description="Kazal-like" evidence="16">
    <location>
        <begin position="392"/>
        <end position="466"/>
    </location>
</feature>
<dbReference type="GO" id="GO:0008373">
    <property type="term" value="F:sialyltransferase activity"/>
    <property type="evidence" value="ECO:0007669"/>
    <property type="project" value="InterPro"/>
</dbReference>
<evidence type="ECO:0000256" key="2">
    <source>
        <dbReference type="ARBA" id="ARBA00004651"/>
    </source>
</evidence>
<keyword evidence="13" id="KW-1015">Disulfide bond</keyword>
<evidence type="ECO:0000256" key="8">
    <source>
        <dbReference type="ARBA" id="ARBA00022692"/>
    </source>
</evidence>
<evidence type="ECO:0000256" key="5">
    <source>
        <dbReference type="ARBA" id="ARBA00022475"/>
    </source>
</evidence>
<feature type="transmembrane region" description="Helical" evidence="15">
    <location>
        <begin position="348"/>
        <end position="369"/>
    </location>
</feature>
<evidence type="ECO:0000256" key="1">
    <source>
        <dbReference type="ARBA" id="ARBA00004323"/>
    </source>
</evidence>
<dbReference type="InterPro" id="IPR001675">
    <property type="entry name" value="Glyco_trans_29"/>
</dbReference>
<organism evidence="17 18">
    <name type="scientific">Labeo rohita</name>
    <name type="common">Indian major carp</name>
    <name type="synonym">Cyprinus rohita</name>
    <dbReference type="NCBI Taxonomy" id="84645"/>
    <lineage>
        <taxon>Eukaryota</taxon>
        <taxon>Metazoa</taxon>
        <taxon>Chordata</taxon>
        <taxon>Craniata</taxon>
        <taxon>Vertebrata</taxon>
        <taxon>Euteleostomi</taxon>
        <taxon>Actinopterygii</taxon>
        <taxon>Neopterygii</taxon>
        <taxon>Teleostei</taxon>
        <taxon>Ostariophysi</taxon>
        <taxon>Cypriniformes</taxon>
        <taxon>Cyprinidae</taxon>
        <taxon>Labeoninae</taxon>
        <taxon>Labeonini</taxon>
        <taxon>Labeo</taxon>
    </lineage>
</organism>
<evidence type="ECO:0000256" key="6">
    <source>
        <dbReference type="ARBA" id="ARBA00022676"/>
    </source>
</evidence>
<dbReference type="Gene3D" id="3.90.1480.20">
    <property type="entry name" value="Glycosyl transferase family 29"/>
    <property type="match status" value="1"/>
</dbReference>
<dbReference type="GO" id="GO:0043252">
    <property type="term" value="P:sodium-independent organic anion transport"/>
    <property type="evidence" value="ECO:0007669"/>
    <property type="project" value="TreeGrafter"/>
</dbReference>
<feature type="transmembrane region" description="Helical" evidence="15">
    <location>
        <begin position="511"/>
        <end position="534"/>
    </location>
</feature>
<dbReference type="SUPFAM" id="SSF103473">
    <property type="entry name" value="MFS general substrate transporter"/>
    <property type="match status" value="1"/>
</dbReference>
<dbReference type="EMBL" id="QBIY01012722">
    <property type="protein sequence ID" value="RXN18175.1"/>
    <property type="molecule type" value="Genomic_DNA"/>
</dbReference>
<dbReference type="Pfam" id="PF07648">
    <property type="entry name" value="Kazal_2"/>
    <property type="match status" value="1"/>
</dbReference>
<dbReference type="GO" id="GO:0015347">
    <property type="term" value="F:sodium-independent organic anion transmembrane transporter activity"/>
    <property type="evidence" value="ECO:0007669"/>
    <property type="project" value="TreeGrafter"/>
</dbReference>
<evidence type="ECO:0000256" key="15">
    <source>
        <dbReference type="SAM" id="Phobius"/>
    </source>
</evidence>
<comment type="subcellular location">
    <subcellularLocation>
        <location evidence="2">Cell membrane</location>
        <topology evidence="2">Multi-pass membrane protein</topology>
    </subcellularLocation>
    <subcellularLocation>
        <location evidence="1">Golgi apparatus membrane</location>
        <topology evidence="1">Single-pass type II membrane protein</topology>
    </subcellularLocation>
</comment>
<dbReference type="AlphaFoldDB" id="A0A498MLT5"/>
<feature type="transmembrane region" description="Helical" evidence="15">
    <location>
        <begin position="192"/>
        <end position="220"/>
    </location>
</feature>
<protein>
    <submittedName>
        <fullName evidence="17">Solute carrier organic anion transporter family member 3A1-like protein</fullName>
    </submittedName>
</protein>
<dbReference type="PROSITE" id="PS51465">
    <property type="entry name" value="KAZAL_2"/>
    <property type="match status" value="1"/>
</dbReference>
<keyword evidence="5" id="KW-1003">Cell membrane</keyword>
<evidence type="ECO:0000256" key="9">
    <source>
        <dbReference type="ARBA" id="ARBA00022968"/>
    </source>
</evidence>
<evidence type="ECO:0000256" key="3">
    <source>
        <dbReference type="ARBA" id="ARBA00006003"/>
    </source>
</evidence>
<evidence type="ECO:0000256" key="7">
    <source>
        <dbReference type="ARBA" id="ARBA00022679"/>
    </source>
</evidence>
<evidence type="ECO:0000256" key="14">
    <source>
        <dbReference type="ARBA" id="ARBA00023180"/>
    </source>
</evidence>
<feature type="transmembrane region" description="Helical" evidence="15">
    <location>
        <begin position="240"/>
        <end position="262"/>
    </location>
</feature>
<dbReference type="Gene3D" id="3.30.60.30">
    <property type="match status" value="1"/>
</dbReference>
<dbReference type="CDD" id="cd23987">
    <property type="entry name" value="GT29_ST8SIA2"/>
    <property type="match status" value="1"/>
</dbReference>
<keyword evidence="11" id="KW-0333">Golgi apparatus</keyword>
<dbReference type="PANTHER" id="PTHR11388:SF86">
    <property type="entry name" value="SOLUTE CARRIER ORGANIC ANION TRANSPORTER FAMILY MEMBER 3A1"/>
    <property type="match status" value="1"/>
</dbReference>
<evidence type="ECO:0000313" key="17">
    <source>
        <dbReference type="EMBL" id="RXN18175.1"/>
    </source>
</evidence>
<evidence type="ECO:0000256" key="11">
    <source>
        <dbReference type="ARBA" id="ARBA00023034"/>
    </source>
</evidence>
<feature type="transmembrane region" description="Helical" evidence="15">
    <location>
        <begin position="27"/>
        <end position="49"/>
    </location>
</feature>
<dbReference type="FunFam" id="3.90.1480.20:FF:000001">
    <property type="entry name" value="ST8 alpha-N-acetyl-neuraminide alpha-2,8-sialyltransferase 2"/>
    <property type="match status" value="1"/>
</dbReference>
<comment type="caution">
    <text evidence="17">The sequence shown here is derived from an EMBL/GenBank/DDBJ whole genome shotgun (WGS) entry which is preliminary data.</text>
</comment>
<sequence>MQVKKQRSSEDPQRDDMKKKPSCFSNIKIFLVAECALMLAQGTVGAYLVSVLTTLERRFNLQSADVGVIASSFEIGNLALILFVSYFGAKAHRPRLIGCGGIVMALGALLSALPEFLASQYKITDSWNKDLGRDVCSNTSKAGETCGNRANTNMMYLLLIGAQVLLGIGATPVQPLGVSYIDDHVRKKDSSLYIGILFSTLVFGPACGFILGSVCTNFYVDALFIDTTKLDITPDDPRWIGAWWGGFLLCGALLFFSALFMFGFPQSLPSKEVEGGLESEQAMLPSSLPQDYEKSKHSNGVVQNYQPNSNSLSCCQQLRGMTAIPCACLGIFLGGLLVKKLNLSALGAIRMAMLVNLISTACYVSFLFLGCDTGPVAGVTVAYGNETLQVGQRPEAPCMSHCNCYTSSVSPVCGSNGVTYLSSCFAGCTRAISTGLPSPLSQNMTGCACISAYNDFPTAVPGKCPRPGCQEAFLTFLCVICACSMIGAMAQTPSVIILIRTVNAELKSYALGVLFLLLRLLGFIPPPLIFGAGIDSTCLFWSTECGEKGACLLYDNVSYRHLYVSMAIVLKIVAFLLYTTTWQCLRINYKKYIKNNEYVNVTATEMFSSSVNLDSLVQRICRIAQIGQVMSFEFRILMFGIGTALVIFVIIADISEVEEEIANSVLNAAPTSLVTYRKSKVVSSSLPGIKRKTSNSSSPEWTFNRTLSNLIRKNILRFLDAERDISILKSTFKPGDVIHYIFDRQSTTNISENLYHLLPTVSPMKNQHYKRCAIVGNSGILLNSSCGREIDSHDFVIRCNLAPVEEYATDVGLRTNLVTMNPSVVQRAFQDLNSEEWVQRFVHRLQSLSGSVLWIPAFMAKGGEERVEWAIRLILLHTVNVRTAFPSLRLLHAVRGYWLTNHVQIKRPTTGLLMYTMATRFCDEIHLYGFWPFAHDPDGKPVKYHYYDTLTYHYTSSASPHTMPLEFRTLSALHRQGALRLHTGPCRLPT</sequence>
<evidence type="ECO:0000313" key="18">
    <source>
        <dbReference type="Proteomes" id="UP000290572"/>
    </source>
</evidence>
<evidence type="ECO:0000256" key="10">
    <source>
        <dbReference type="ARBA" id="ARBA00022989"/>
    </source>
</evidence>
<dbReference type="InterPro" id="IPR004156">
    <property type="entry name" value="OATP"/>
</dbReference>
<keyword evidence="12 15" id="KW-0472">Membrane</keyword>
<comment type="similarity">
    <text evidence="4">Belongs to the organo anion transporter (TC 2.A.60) family.</text>
</comment>